<evidence type="ECO:0000313" key="3">
    <source>
        <dbReference type="Proteomes" id="UP000006462"/>
    </source>
</evidence>
<feature type="region of interest" description="Disordered" evidence="1">
    <location>
        <begin position="1"/>
        <end position="22"/>
    </location>
</feature>
<evidence type="ECO:0000313" key="2">
    <source>
        <dbReference type="EMBL" id="EFB89717.1"/>
    </source>
</evidence>
<evidence type="ECO:0000256" key="1">
    <source>
        <dbReference type="SAM" id="MobiDB-lite"/>
    </source>
</evidence>
<dbReference type="Proteomes" id="UP000006462">
    <property type="component" value="Unassembled WGS sequence"/>
</dbReference>
<protein>
    <submittedName>
        <fullName evidence="2">Uncharacterized protein</fullName>
    </submittedName>
</protein>
<sequence length="37" mass="4052">MEKNRVANPNPIRPARAMQGREAPAAWFAKAGFDPNA</sequence>
<dbReference type="EMBL" id="ADFP01000122">
    <property type="protein sequence ID" value="EFB89717.1"/>
    <property type="molecule type" value="Genomic_DNA"/>
</dbReference>
<comment type="caution">
    <text evidence="2">The sequence shown here is derived from an EMBL/GenBank/DDBJ whole genome shotgun (WGS) entry which is preliminary data.</text>
</comment>
<organism evidence="2 3">
    <name type="scientific">Pyramidobacter piscolens W5455</name>
    <dbReference type="NCBI Taxonomy" id="352165"/>
    <lineage>
        <taxon>Bacteria</taxon>
        <taxon>Thermotogati</taxon>
        <taxon>Synergistota</taxon>
        <taxon>Synergistia</taxon>
        <taxon>Synergistales</taxon>
        <taxon>Dethiosulfovibrionaceae</taxon>
        <taxon>Pyramidobacter</taxon>
    </lineage>
</organism>
<keyword evidence="3" id="KW-1185">Reference proteome</keyword>
<gene>
    <name evidence="2" type="ORF">HMPREF7215_1325</name>
</gene>
<reference evidence="2 3" key="1">
    <citation type="submission" date="2009-12" db="EMBL/GenBank/DDBJ databases">
        <authorList>
            <person name="Shrivastava S."/>
            <person name="Madupu R."/>
            <person name="Durkin A.S."/>
            <person name="Torralba M."/>
            <person name="Methe B."/>
            <person name="Sutton G.G."/>
            <person name="Strausberg R.L."/>
            <person name="Nelson K.E."/>
        </authorList>
    </citation>
    <scope>NUCLEOTIDE SEQUENCE [LARGE SCALE GENOMIC DNA]</scope>
    <source>
        <strain evidence="2 3">W5455</strain>
    </source>
</reference>
<proteinExistence type="predicted"/>
<name>A0ABM9ZS61_9BACT</name>
<accession>A0ABM9ZS61</accession>